<dbReference type="RefSeq" id="WP_136136753.1">
    <property type="nucleotide sequence ID" value="NZ_SDGV01000014.1"/>
</dbReference>
<dbReference type="SUPFAM" id="SSF52141">
    <property type="entry name" value="Uracil-DNA glycosylase-like"/>
    <property type="match status" value="1"/>
</dbReference>
<dbReference type="EMBL" id="SDGV01000014">
    <property type="protein sequence ID" value="THB61289.1"/>
    <property type="molecule type" value="Genomic_DNA"/>
</dbReference>
<evidence type="ECO:0000313" key="2">
    <source>
        <dbReference type="EMBL" id="THB61289.1"/>
    </source>
</evidence>
<dbReference type="OrthoDB" id="9789139at2"/>
<organism evidence="2 3">
    <name type="scientific">Vagococcus silagei</name>
    <dbReference type="NCBI Taxonomy" id="2508885"/>
    <lineage>
        <taxon>Bacteria</taxon>
        <taxon>Bacillati</taxon>
        <taxon>Bacillota</taxon>
        <taxon>Bacilli</taxon>
        <taxon>Lactobacillales</taxon>
        <taxon>Enterococcaceae</taxon>
        <taxon>Vagococcus</taxon>
    </lineage>
</organism>
<gene>
    <name evidence="2" type="ORF">ESZ54_05950</name>
</gene>
<dbReference type="AlphaFoldDB" id="A0A4V3TV28"/>
<feature type="domain" description="Uracil-DNA glycosylase-like" evidence="1">
    <location>
        <begin position="28"/>
        <end position="185"/>
    </location>
</feature>
<reference evidence="2 3" key="1">
    <citation type="submission" date="2019-01" db="EMBL/GenBank/DDBJ databases">
        <title>Vagococcus silagei sp. nov. isolated from brewer's grain.</title>
        <authorList>
            <person name="Guu J.-R."/>
        </authorList>
    </citation>
    <scope>NUCLEOTIDE SEQUENCE [LARGE SCALE GENOMIC DNA]</scope>
    <source>
        <strain evidence="2 3">2B-2</strain>
    </source>
</reference>
<evidence type="ECO:0000313" key="3">
    <source>
        <dbReference type="Proteomes" id="UP000310506"/>
    </source>
</evidence>
<dbReference type="CDD" id="cd10033">
    <property type="entry name" value="UDG_like"/>
    <property type="match status" value="1"/>
</dbReference>
<dbReference type="SMART" id="SM00986">
    <property type="entry name" value="UDG"/>
    <property type="match status" value="1"/>
</dbReference>
<dbReference type="PANTHER" id="PTHR42160">
    <property type="entry name" value="URACIL-DNA GLYCOSYLASE SUPERFAMILY PROTEIN"/>
    <property type="match status" value="1"/>
</dbReference>
<dbReference type="PANTHER" id="PTHR42160:SF1">
    <property type="entry name" value="URACIL-DNA GLYCOSYLASE SUPERFAMILY PROTEIN"/>
    <property type="match status" value="1"/>
</dbReference>
<dbReference type="InterPro" id="IPR036895">
    <property type="entry name" value="Uracil-DNA_glycosylase-like_sf"/>
</dbReference>
<evidence type="ECO:0000259" key="1">
    <source>
        <dbReference type="SMART" id="SM00986"/>
    </source>
</evidence>
<dbReference type="SMART" id="SM00987">
    <property type="entry name" value="UreE_C"/>
    <property type="match status" value="1"/>
</dbReference>
<proteinExistence type="predicted"/>
<dbReference type="Gene3D" id="3.40.470.10">
    <property type="entry name" value="Uracil-DNA glycosylase-like domain"/>
    <property type="match status" value="1"/>
</dbReference>
<protein>
    <submittedName>
        <fullName evidence="2">Uracil-DNA glycosylase family protein</fullName>
    </submittedName>
</protein>
<dbReference type="InterPro" id="IPR047124">
    <property type="entry name" value="HI_0220.2"/>
</dbReference>
<sequence>MDTFNKIFEEIKQDPMNQAFTQANIDPLYSVSKEVRLLIIGQAPGIRAQETRLFWNDPSGDRLRDWLNISRATFYDSKEIGVLPMDFYYPGKGKSGDLPPRKEFAAKWHPRLLALMPKIELILLVGSYATHTYLDLKSTVKLTDIVRNYEHYLPTYFPIIHPSPRNQIWMKKNPWFEIEVIPILQKETARILS</sequence>
<keyword evidence="3" id="KW-1185">Reference proteome</keyword>
<name>A0A4V3TV28_9ENTE</name>
<accession>A0A4V3TV28</accession>
<dbReference type="Pfam" id="PF03167">
    <property type="entry name" value="UDG"/>
    <property type="match status" value="1"/>
</dbReference>
<dbReference type="InterPro" id="IPR005122">
    <property type="entry name" value="Uracil-DNA_glycosylase-like"/>
</dbReference>
<comment type="caution">
    <text evidence="2">The sequence shown here is derived from an EMBL/GenBank/DDBJ whole genome shotgun (WGS) entry which is preliminary data.</text>
</comment>
<dbReference type="Proteomes" id="UP000310506">
    <property type="component" value="Unassembled WGS sequence"/>
</dbReference>